<evidence type="ECO:0000313" key="2">
    <source>
        <dbReference type="Proteomes" id="UP001055811"/>
    </source>
</evidence>
<reference evidence="1 2" key="2">
    <citation type="journal article" date="2022" name="Mol. Ecol. Resour.">
        <title>The genomes of chicory, endive, great burdock and yacon provide insights into Asteraceae paleo-polyploidization history and plant inulin production.</title>
        <authorList>
            <person name="Fan W."/>
            <person name="Wang S."/>
            <person name="Wang H."/>
            <person name="Wang A."/>
            <person name="Jiang F."/>
            <person name="Liu H."/>
            <person name="Zhao H."/>
            <person name="Xu D."/>
            <person name="Zhang Y."/>
        </authorList>
    </citation>
    <scope>NUCLEOTIDE SEQUENCE [LARGE SCALE GENOMIC DNA]</scope>
    <source>
        <strain evidence="2">cv. Punajuju</strain>
        <tissue evidence="1">Leaves</tissue>
    </source>
</reference>
<evidence type="ECO:0000313" key="1">
    <source>
        <dbReference type="EMBL" id="KAI3720880.1"/>
    </source>
</evidence>
<accession>A0ACB9BIV4</accession>
<sequence length="149" mass="16355">MFRSVSTSRVSDDTYYSIYSHSPTSKAVSPALRALALEANELPQYESSSPFSTPSKKDKLGRLRFSEKAVHLIPLVLLLCALVLWLFSNPDIHMPIKNELNAAKIKGKTGQLDIDTSATTRLKNSHEGMSNLGLSKHTEGHKLTTTLGS</sequence>
<dbReference type="Proteomes" id="UP001055811">
    <property type="component" value="Linkage Group LG06"/>
</dbReference>
<name>A0ACB9BIV4_CICIN</name>
<dbReference type="EMBL" id="CM042014">
    <property type="protein sequence ID" value="KAI3720880.1"/>
    <property type="molecule type" value="Genomic_DNA"/>
</dbReference>
<reference evidence="2" key="1">
    <citation type="journal article" date="2022" name="Mol. Ecol. Resour.">
        <title>The genomes of chicory, endive, great burdock and yacon provide insights into Asteraceae palaeo-polyploidization history and plant inulin production.</title>
        <authorList>
            <person name="Fan W."/>
            <person name="Wang S."/>
            <person name="Wang H."/>
            <person name="Wang A."/>
            <person name="Jiang F."/>
            <person name="Liu H."/>
            <person name="Zhao H."/>
            <person name="Xu D."/>
            <person name="Zhang Y."/>
        </authorList>
    </citation>
    <scope>NUCLEOTIDE SEQUENCE [LARGE SCALE GENOMIC DNA]</scope>
    <source>
        <strain evidence="2">cv. Punajuju</strain>
    </source>
</reference>
<protein>
    <submittedName>
        <fullName evidence="1">Uncharacterized protein</fullName>
    </submittedName>
</protein>
<gene>
    <name evidence="1" type="ORF">L2E82_31878</name>
</gene>
<organism evidence="1 2">
    <name type="scientific">Cichorium intybus</name>
    <name type="common">Chicory</name>
    <dbReference type="NCBI Taxonomy" id="13427"/>
    <lineage>
        <taxon>Eukaryota</taxon>
        <taxon>Viridiplantae</taxon>
        <taxon>Streptophyta</taxon>
        <taxon>Embryophyta</taxon>
        <taxon>Tracheophyta</taxon>
        <taxon>Spermatophyta</taxon>
        <taxon>Magnoliopsida</taxon>
        <taxon>eudicotyledons</taxon>
        <taxon>Gunneridae</taxon>
        <taxon>Pentapetalae</taxon>
        <taxon>asterids</taxon>
        <taxon>campanulids</taxon>
        <taxon>Asterales</taxon>
        <taxon>Asteraceae</taxon>
        <taxon>Cichorioideae</taxon>
        <taxon>Cichorieae</taxon>
        <taxon>Cichoriinae</taxon>
        <taxon>Cichorium</taxon>
    </lineage>
</organism>
<keyword evidence="2" id="KW-1185">Reference proteome</keyword>
<proteinExistence type="predicted"/>
<comment type="caution">
    <text evidence="1">The sequence shown here is derived from an EMBL/GenBank/DDBJ whole genome shotgun (WGS) entry which is preliminary data.</text>
</comment>